<name>A0A451BEU4_9GAMM</name>
<dbReference type="SUPFAM" id="SSF54106">
    <property type="entry name" value="LysM domain"/>
    <property type="match status" value="1"/>
</dbReference>
<accession>A0A451BEU4</accession>
<dbReference type="EMBL" id="CAADFO010000070">
    <property type="protein sequence ID" value="VFK30769.1"/>
    <property type="molecule type" value="Genomic_DNA"/>
</dbReference>
<gene>
    <name evidence="3" type="ORF">BECKMB1821G_GA0114241_10706</name>
    <name evidence="5" type="ORF">BECKMB1821H_GA0114242_10752</name>
    <name evidence="4" type="ORF">BECKMB1821I_GA0114274_10742</name>
</gene>
<organism evidence="5">
    <name type="scientific">Candidatus Kentrum sp. MB</name>
    <dbReference type="NCBI Taxonomy" id="2138164"/>
    <lineage>
        <taxon>Bacteria</taxon>
        <taxon>Pseudomonadati</taxon>
        <taxon>Pseudomonadota</taxon>
        <taxon>Gammaproteobacteria</taxon>
        <taxon>Candidatus Kentrum</taxon>
    </lineage>
</organism>
<dbReference type="EMBL" id="CAADFQ010000074">
    <property type="protein sequence ID" value="VFK34503.1"/>
    <property type="molecule type" value="Genomic_DNA"/>
</dbReference>
<sequence>MLVSKILEAKLADYQKDNRSQPEGSNGTQGLSGEDAVSTSDRWATGQPAPRRDSRKHETTYIVRKGDTLGSIAKDHGIGWKKLWEANRAIVPDPNVLKKRQTLIIPTL</sequence>
<dbReference type="EMBL" id="CAADGH010000075">
    <property type="protein sequence ID" value="VFK76789.1"/>
    <property type="molecule type" value="Genomic_DNA"/>
</dbReference>
<evidence type="ECO:0000256" key="1">
    <source>
        <dbReference type="SAM" id="MobiDB-lite"/>
    </source>
</evidence>
<feature type="region of interest" description="Disordered" evidence="1">
    <location>
        <begin position="13"/>
        <end position="58"/>
    </location>
</feature>
<evidence type="ECO:0000313" key="5">
    <source>
        <dbReference type="EMBL" id="VFK76789.1"/>
    </source>
</evidence>
<dbReference type="Gene3D" id="3.10.350.10">
    <property type="entry name" value="LysM domain"/>
    <property type="match status" value="1"/>
</dbReference>
<dbReference type="AlphaFoldDB" id="A0A451BEU4"/>
<evidence type="ECO:0000259" key="2">
    <source>
        <dbReference type="PROSITE" id="PS51782"/>
    </source>
</evidence>
<dbReference type="SMART" id="SM00257">
    <property type="entry name" value="LysM"/>
    <property type="match status" value="1"/>
</dbReference>
<dbReference type="CDD" id="cd00118">
    <property type="entry name" value="LysM"/>
    <property type="match status" value="1"/>
</dbReference>
<dbReference type="Pfam" id="PF01476">
    <property type="entry name" value="LysM"/>
    <property type="match status" value="1"/>
</dbReference>
<proteinExistence type="predicted"/>
<evidence type="ECO:0000313" key="3">
    <source>
        <dbReference type="EMBL" id="VFK30769.1"/>
    </source>
</evidence>
<protein>
    <submittedName>
        <fullName evidence="5">LysM domain-containing protein</fullName>
    </submittedName>
</protein>
<dbReference type="InterPro" id="IPR018392">
    <property type="entry name" value="LysM"/>
</dbReference>
<feature type="compositionally biased region" description="Polar residues" evidence="1">
    <location>
        <begin position="21"/>
        <end position="42"/>
    </location>
</feature>
<evidence type="ECO:0000313" key="4">
    <source>
        <dbReference type="EMBL" id="VFK34503.1"/>
    </source>
</evidence>
<dbReference type="PROSITE" id="PS51782">
    <property type="entry name" value="LYSM"/>
    <property type="match status" value="1"/>
</dbReference>
<reference evidence="5" key="1">
    <citation type="submission" date="2019-02" db="EMBL/GenBank/DDBJ databases">
        <authorList>
            <person name="Gruber-Vodicka R. H."/>
            <person name="Seah K. B. B."/>
        </authorList>
    </citation>
    <scope>NUCLEOTIDE SEQUENCE</scope>
    <source>
        <strain evidence="3">BECK_BZ197</strain>
        <strain evidence="5">BECK_BZ198</strain>
        <strain evidence="4">BECK_BZ199</strain>
    </source>
</reference>
<feature type="domain" description="LysM" evidence="2">
    <location>
        <begin position="59"/>
        <end position="105"/>
    </location>
</feature>
<dbReference type="InterPro" id="IPR036779">
    <property type="entry name" value="LysM_dom_sf"/>
</dbReference>